<dbReference type="EC" id="1.4.4.2" evidence="1"/>
<comment type="catalytic activity">
    <reaction evidence="3">
        <text>N(6)-[(R)-lipoyl]-L-lysyl-[glycine-cleavage complex H protein] + glycine + H(+) = N(6)-[(R)-S(8)-aminomethyldihydrolipoyl]-L-lysyl-[glycine-cleavage complex H protein] + CO2</text>
        <dbReference type="Rhea" id="RHEA:24304"/>
        <dbReference type="Rhea" id="RHEA-COMP:10494"/>
        <dbReference type="Rhea" id="RHEA-COMP:10495"/>
        <dbReference type="ChEBI" id="CHEBI:15378"/>
        <dbReference type="ChEBI" id="CHEBI:16526"/>
        <dbReference type="ChEBI" id="CHEBI:57305"/>
        <dbReference type="ChEBI" id="CHEBI:83099"/>
        <dbReference type="ChEBI" id="CHEBI:83143"/>
        <dbReference type="EC" id="1.4.4.2"/>
    </reaction>
</comment>
<keyword evidence="2 5" id="KW-0560">Oxidoreductase</keyword>
<dbReference type="InterPro" id="IPR015422">
    <property type="entry name" value="PyrdxlP-dep_Trfase_small"/>
</dbReference>
<dbReference type="CDD" id="cd00613">
    <property type="entry name" value="GDC-P"/>
    <property type="match status" value="1"/>
</dbReference>
<evidence type="ECO:0000256" key="2">
    <source>
        <dbReference type="ARBA" id="ARBA00023002"/>
    </source>
</evidence>
<evidence type="ECO:0000256" key="1">
    <source>
        <dbReference type="ARBA" id="ARBA00012134"/>
    </source>
</evidence>
<dbReference type="AlphaFoldDB" id="A0A3B1BMD2"/>
<dbReference type="HAMAP" id="MF_00712">
    <property type="entry name" value="GcvPA"/>
    <property type="match status" value="1"/>
</dbReference>
<dbReference type="GO" id="GO:0009116">
    <property type="term" value="P:nucleoside metabolic process"/>
    <property type="evidence" value="ECO:0007669"/>
    <property type="project" value="InterPro"/>
</dbReference>
<dbReference type="InterPro" id="IPR023010">
    <property type="entry name" value="GcvPA"/>
</dbReference>
<evidence type="ECO:0000256" key="3">
    <source>
        <dbReference type="ARBA" id="ARBA00049026"/>
    </source>
</evidence>
<gene>
    <name evidence="5" type="ORF">MNBD_NITROSPINAE03-1248</name>
</gene>
<dbReference type="Gene3D" id="3.40.640.10">
    <property type="entry name" value="Type I PLP-dependent aspartate aminotransferase-like (Major domain)"/>
    <property type="match status" value="1"/>
</dbReference>
<dbReference type="GO" id="GO:0006546">
    <property type="term" value="P:glycine catabolic process"/>
    <property type="evidence" value="ECO:0007669"/>
    <property type="project" value="InterPro"/>
</dbReference>
<dbReference type="NCBIfam" id="NF001696">
    <property type="entry name" value="PRK00451.1"/>
    <property type="match status" value="1"/>
</dbReference>
<evidence type="ECO:0000259" key="4">
    <source>
        <dbReference type="Pfam" id="PF02347"/>
    </source>
</evidence>
<feature type="domain" description="Glycine cleavage system P-protein N-terminal" evidence="4">
    <location>
        <begin position="1"/>
        <end position="428"/>
    </location>
</feature>
<dbReference type="InterPro" id="IPR049315">
    <property type="entry name" value="GDC-P_N"/>
</dbReference>
<dbReference type="SUPFAM" id="SSF53383">
    <property type="entry name" value="PLP-dependent transferases"/>
    <property type="match status" value="1"/>
</dbReference>
<dbReference type="PANTHER" id="PTHR42806:SF1">
    <property type="entry name" value="GLYCINE DEHYDROGENASE (DECARBOXYLATING)"/>
    <property type="match status" value="1"/>
</dbReference>
<proteinExistence type="inferred from homology"/>
<dbReference type="GO" id="GO:0004375">
    <property type="term" value="F:glycine dehydrogenase (decarboxylating) activity"/>
    <property type="evidence" value="ECO:0007669"/>
    <property type="project" value="UniProtKB-EC"/>
</dbReference>
<dbReference type="Gene3D" id="3.90.1150.10">
    <property type="entry name" value="Aspartate Aminotransferase, domain 1"/>
    <property type="match status" value="1"/>
</dbReference>
<dbReference type="InterPro" id="IPR015421">
    <property type="entry name" value="PyrdxlP-dep_Trfase_major"/>
</dbReference>
<accession>A0A3B1BMD2</accession>
<dbReference type="Pfam" id="PF02347">
    <property type="entry name" value="GDC-P"/>
    <property type="match status" value="1"/>
</dbReference>
<dbReference type="PANTHER" id="PTHR42806">
    <property type="entry name" value="GLYCINE CLEAVAGE SYSTEM P-PROTEIN"/>
    <property type="match status" value="1"/>
</dbReference>
<protein>
    <recommendedName>
        <fullName evidence="1">glycine dehydrogenase (aminomethyl-transferring)</fullName>
        <ecNumber evidence="1">1.4.4.2</ecNumber>
    </recommendedName>
</protein>
<sequence length="434" mass="47148">MLEKIGVSSVSELFADIPEQIRLLDPLNLPGPEPELDLMERFRELAGENQTINPRKSFLGAGAYQHHVPVAVDQLLLRSEFFTCYTPYQPEVSQGTLAAIYEFQTYTAALTGMDIANASMYDGASALAEAVIMAARIKKKPKMIVSNLVHPHWREVTAAYTRTLDIDLVTVNGLERGVTDGARLALDEATAAVVVQSPNFLGNIEDLREIRSACDSAGALMIVAVAEPVSLGLLKGPGHFGADVVVAEGRSFGGSLSFGGPGLGMFAVKKKYARQMPGRLAGKTKDTQGREGYTLTLSTREQHIRRERATSNICSNQALCATAAVIHMSLLGKEGLRELAMRNLSAAAYLARRVTSLNGFARISGAHFFNEVAISMPAPPQVVSRRLAKEGIQGGLDLRRYYPELESSMLFCATEMNTKKSIDRLVGVLAEFER</sequence>
<reference evidence="5" key="1">
    <citation type="submission" date="2018-06" db="EMBL/GenBank/DDBJ databases">
        <authorList>
            <person name="Zhirakovskaya E."/>
        </authorList>
    </citation>
    <scope>NUCLEOTIDE SEQUENCE</scope>
</reference>
<organism evidence="5">
    <name type="scientific">hydrothermal vent metagenome</name>
    <dbReference type="NCBI Taxonomy" id="652676"/>
    <lineage>
        <taxon>unclassified sequences</taxon>
        <taxon>metagenomes</taxon>
        <taxon>ecological metagenomes</taxon>
    </lineage>
</organism>
<evidence type="ECO:0000313" key="5">
    <source>
        <dbReference type="EMBL" id="VAX17182.1"/>
    </source>
</evidence>
<name>A0A3B1BMD2_9ZZZZ</name>
<dbReference type="EMBL" id="UOGB01000083">
    <property type="protein sequence ID" value="VAX17182.1"/>
    <property type="molecule type" value="Genomic_DNA"/>
</dbReference>
<dbReference type="InterPro" id="IPR015424">
    <property type="entry name" value="PyrdxlP-dep_Trfase"/>
</dbReference>
<dbReference type="InterPro" id="IPR020581">
    <property type="entry name" value="GDC_P"/>
</dbReference>
<dbReference type="PIRSF" id="PIRSF006815">
    <property type="entry name" value="GcvPA"/>
    <property type="match status" value="1"/>
</dbReference>